<feature type="domain" description="HicB-like antitoxin of toxin-antitoxin system" evidence="1">
    <location>
        <begin position="7"/>
        <end position="60"/>
    </location>
</feature>
<dbReference type="PANTHER" id="PTHR34504:SF2">
    <property type="entry name" value="UPF0150 PROTEIN SSL0259"/>
    <property type="match status" value="1"/>
</dbReference>
<accession>A0A1F7UP24</accession>
<name>A0A1F7UP24_9BACT</name>
<dbReference type="Pfam" id="PF15919">
    <property type="entry name" value="HicB_lk_antitox"/>
    <property type="match status" value="1"/>
</dbReference>
<sequence>MMKQLNYTLIIKPEPEGGFTVTVPALPGCVTYGATVEEAKSMATDAIGAYLTSLRKHREPIMVVHGIT</sequence>
<dbReference type="InterPro" id="IPR051404">
    <property type="entry name" value="TA_system_antitoxin"/>
</dbReference>
<gene>
    <name evidence="2" type="ORF">A2936_00495</name>
</gene>
<protein>
    <submittedName>
        <fullName evidence="2">Antitoxin HicB</fullName>
    </submittedName>
</protein>
<evidence type="ECO:0000313" key="2">
    <source>
        <dbReference type="EMBL" id="OGL80040.1"/>
    </source>
</evidence>
<dbReference type="Proteomes" id="UP000176846">
    <property type="component" value="Unassembled WGS sequence"/>
</dbReference>
<proteinExistence type="predicted"/>
<dbReference type="SUPFAM" id="SSF143100">
    <property type="entry name" value="TTHA1013/TTHA0281-like"/>
    <property type="match status" value="1"/>
</dbReference>
<comment type="caution">
    <text evidence="2">The sequence shown here is derived from an EMBL/GenBank/DDBJ whole genome shotgun (WGS) entry which is preliminary data.</text>
</comment>
<evidence type="ECO:0000259" key="1">
    <source>
        <dbReference type="Pfam" id="PF15919"/>
    </source>
</evidence>
<evidence type="ECO:0000313" key="3">
    <source>
        <dbReference type="Proteomes" id="UP000176846"/>
    </source>
</evidence>
<reference evidence="2 3" key="1">
    <citation type="journal article" date="2016" name="Nat. Commun.">
        <title>Thousands of microbial genomes shed light on interconnected biogeochemical processes in an aquifer system.</title>
        <authorList>
            <person name="Anantharaman K."/>
            <person name="Brown C.T."/>
            <person name="Hug L.A."/>
            <person name="Sharon I."/>
            <person name="Castelle C.J."/>
            <person name="Probst A.J."/>
            <person name="Thomas B.C."/>
            <person name="Singh A."/>
            <person name="Wilkins M.J."/>
            <person name="Karaoz U."/>
            <person name="Brodie E.L."/>
            <person name="Williams K.H."/>
            <person name="Hubbard S.S."/>
            <person name="Banfield J.F."/>
        </authorList>
    </citation>
    <scope>NUCLEOTIDE SEQUENCE [LARGE SCALE GENOMIC DNA]</scope>
</reference>
<organism evidence="2 3">
    <name type="scientific">Candidatus Uhrbacteria bacterium RIFCSPLOWO2_01_FULL_47_25</name>
    <dbReference type="NCBI Taxonomy" id="1802402"/>
    <lineage>
        <taxon>Bacteria</taxon>
        <taxon>Candidatus Uhriibacteriota</taxon>
    </lineage>
</organism>
<dbReference type="EMBL" id="MGEK01000040">
    <property type="protein sequence ID" value="OGL80040.1"/>
    <property type="molecule type" value="Genomic_DNA"/>
</dbReference>
<dbReference type="AlphaFoldDB" id="A0A1F7UP24"/>
<dbReference type="InterPro" id="IPR035069">
    <property type="entry name" value="TTHA1013/TTHA0281-like"/>
</dbReference>
<dbReference type="PANTHER" id="PTHR34504">
    <property type="entry name" value="ANTITOXIN HICB"/>
    <property type="match status" value="1"/>
</dbReference>
<dbReference type="Gene3D" id="3.30.160.250">
    <property type="match status" value="1"/>
</dbReference>
<dbReference type="InterPro" id="IPR031807">
    <property type="entry name" value="HicB-like"/>
</dbReference>